<accession>A0ABW4A5T9</accession>
<reference evidence="9" key="1">
    <citation type="journal article" date="2019" name="Int. J. Syst. Evol. Microbiol.">
        <title>The Global Catalogue of Microorganisms (GCM) 10K type strain sequencing project: providing services to taxonomists for standard genome sequencing and annotation.</title>
        <authorList>
            <consortium name="The Broad Institute Genomics Platform"/>
            <consortium name="The Broad Institute Genome Sequencing Center for Infectious Disease"/>
            <person name="Wu L."/>
            <person name="Ma J."/>
        </authorList>
    </citation>
    <scope>NUCLEOTIDE SEQUENCE [LARGE SCALE GENOMIC DNA]</scope>
    <source>
        <strain evidence="9">CCM 7526</strain>
    </source>
</reference>
<comment type="caution">
    <text evidence="8">The sequence shown here is derived from an EMBL/GenBank/DDBJ whole genome shotgun (WGS) entry which is preliminary data.</text>
</comment>
<dbReference type="InterPro" id="IPR017900">
    <property type="entry name" value="4Fe4S_Fe_S_CS"/>
</dbReference>
<evidence type="ECO:0000313" key="8">
    <source>
        <dbReference type="EMBL" id="MFD1365873.1"/>
    </source>
</evidence>
<proteinExistence type="predicted"/>
<keyword evidence="2" id="KW-0479">Metal-binding</keyword>
<keyword evidence="5" id="KW-0411">Iron-sulfur</keyword>
<evidence type="ECO:0000256" key="3">
    <source>
        <dbReference type="ARBA" id="ARBA00022737"/>
    </source>
</evidence>
<evidence type="ECO:0000256" key="4">
    <source>
        <dbReference type="ARBA" id="ARBA00023004"/>
    </source>
</evidence>
<dbReference type="Proteomes" id="UP001597183">
    <property type="component" value="Unassembled WGS sequence"/>
</dbReference>
<keyword evidence="3" id="KW-0677">Repeat</keyword>
<dbReference type="EMBL" id="JBHTMK010000014">
    <property type="protein sequence ID" value="MFD1365873.1"/>
    <property type="molecule type" value="Genomic_DNA"/>
</dbReference>
<name>A0ABW4A5T9_9ACTN</name>
<protein>
    <submittedName>
        <fullName evidence="8">(Fe-S)-binding protein</fullName>
    </submittedName>
</protein>
<evidence type="ECO:0000259" key="7">
    <source>
        <dbReference type="PROSITE" id="PS51379"/>
    </source>
</evidence>
<gene>
    <name evidence="8" type="ORF">ACFQ5G_11010</name>
</gene>
<dbReference type="PANTHER" id="PTHR32479:SF17">
    <property type="entry name" value="GLYCOLATE OXIDASE IRON-SULFUR SUBUNIT"/>
    <property type="match status" value="1"/>
</dbReference>
<dbReference type="InterPro" id="IPR009051">
    <property type="entry name" value="Helical_ferredxn"/>
</dbReference>
<dbReference type="Gene3D" id="1.10.1060.10">
    <property type="entry name" value="Alpha-helical ferredoxin"/>
    <property type="match status" value="1"/>
</dbReference>
<dbReference type="PROSITE" id="PS51379">
    <property type="entry name" value="4FE4S_FER_2"/>
    <property type="match status" value="2"/>
</dbReference>
<dbReference type="InterPro" id="IPR017896">
    <property type="entry name" value="4Fe4S_Fe-S-bd"/>
</dbReference>
<dbReference type="PROSITE" id="PS00198">
    <property type="entry name" value="4FE4S_FER_1"/>
    <property type="match status" value="1"/>
</dbReference>
<evidence type="ECO:0000256" key="1">
    <source>
        <dbReference type="ARBA" id="ARBA00022485"/>
    </source>
</evidence>
<feature type="domain" description="4Fe-4S ferredoxin-type" evidence="7">
    <location>
        <begin position="115"/>
        <end position="146"/>
    </location>
</feature>
<feature type="region of interest" description="Disordered" evidence="6">
    <location>
        <begin position="1"/>
        <end position="45"/>
    </location>
</feature>
<evidence type="ECO:0000256" key="5">
    <source>
        <dbReference type="ARBA" id="ARBA00023014"/>
    </source>
</evidence>
<dbReference type="InterPro" id="IPR004017">
    <property type="entry name" value="Cys_rich_dom"/>
</dbReference>
<organism evidence="8 9">
    <name type="scientific">Actinoplanes sichuanensis</name>
    <dbReference type="NCBI Taxonomy" id="512349"/>
    <lineage>
        <taxon>Bacteria</taxon>
        <taxon>Bacillati</taxon>
        <taxon>Actinomycetota</taxon>
        <taxon>Actinomycetes</taxon>
        <taxon>Micromonosporales</taxon>
        <taxon>Micromonosporaceae</taxon>
        <taxon>Actinoplanes</taxon>
    </lineage>
</organism>
<dbReference type="PIRSF" id="PIRSF000139">
    <property type="entry name" value="Glc_ox_4Fe-4S"/>
    <property type="match status" value="1"/>
</dbReference>
<dbReference type="PANTHER" id="PTHR32479">
    <property type="entry name" value="GLYCOLATE OXIDASE IRON-SULFUR SUBUNIT"/>
    <property type="match status" value="1"/>
</dbReference>
<evidence type="ECO:0000256" key="6">
    <source>
        <dbReference type="SAM" id="MobiDB-lite"/>
    </source>
</evidence>
<dbReference type="SUPFAM" id="SSF54862">
    <property type="entry name" value="4Fe-4S ferredoxins"/>
    <property type="match status" value="1"/>
</dbReference>
<evidence type="ECO:0000313" key="9">
    <source>
        <dbReference type="Proteomes" id="UP001597183"/>
    </source>
</evidence>
<evidence type="ECO:0000256" key="2">
    <source>
        <dbReference type="ARBA" id="ARBA00022723"/>
    </source>
</evidence>
<dbReference type="Pfam" id="PF02754">
    <property type="entry name" value="CCG"/>
    <property type="match status" value="2"/>
</dbReference>
<dbReference type="RefSeq" id="WP_317786236.1">
    <property type="nucleotide sequence ID" value="NZ_AP028461.1"/>
</dbReference>
<keyword evidence="9" id="KW-1185">Reference proteome</keyword>
<keyword evidence="4" id="KW-0408">Iron</keyword>
<dbReference type="Pfam" id="PF12838">
    <property type="entry name" value="Fer4_7"/>
    <property type="match status" value="1"/>
</dbReference>
<dbReference type="InterPro" id="IPR012257">
    <property type="entry name" value="Glc_ox_4Fe-4S"/>
</dbReference>
<sequence length="494" mass="52773">MPETTDPEPLPLDTPRGTGTPPAEALPAPRVPGGAPDRLGTASAASTTDVLRAAESGTAFDGHHPPSADLVSDCVHCGFCLTTCPTYVLWGEEMDSPRGRIHLIGQGLSGEPLSDSMVGHFDNCLGCMACVTACPSGVRYDRLIEDTRAQVERRHQRGTRDRALRAAIFALFPYPKRLRLLRGPLRAYQSLGLQRLVERTGILQRLAPTLATLDSLAPRLRGVPRPPARVRARGERRAVVGMLTGCVQSAFFPDVNSATVRVLAAEGCEVLIPPSQGCCGALSMHNGRREEARRFARQLIDTFERTGMDYFVVNAAGCGSSLKEYGELLADDPEWAGKAAAFTAKVRDLSELLVELGPVARRHPLPMSVAYHDACHLGHAQGVRAQPRALLNGIPELEVRPIAEAEICCGSAGVWNVLNPEPAAELGDRKADAVLATGAELLVTANPGCLMQVAAAVRRRGGVIALAHTAHVLDASIRNLGPSSLLTCPDPPRR</sequence>
<keyword evidence="1" id="KW-0004">4Fe-4S</keyword>
<feature type="domain" description="4Fe-4S ferredoxin-type" evidence="7">
    <location>
        <begin position="64"/>
        <end position="94"/>
    </location>
</feature>